<name>A0ABZ3ITF4_9FIRM</name>
<keyword evidence="2" id="KW-0238">DNA-binding</keyword>
<dbReference type="EMBL" id="CP155573">
    <property type="protein sequence ID" value="XFO68994.1"/>
    <property type="molecule type" value="Genomic_DNA"/>
</dbReference>
<protein>
    <recommendedName>
        <fullName evidence="4">HTH gntR-type domain-containing protein</fullName>
    </recommendedName>
</protein>
<gene>
    <name evidence="5" type="ORF">SPSIL_052220</name>
</gene>
<dbReference type="InterPro" id="IPR036388">
    <property type="entry name" value="WH-like_DNA-bd_sf"/>
</dbReference>
<evidence type="ECO:0000256" key="1">
    <source>
        <dbReference type="ARBA" id="ARBA00023015"/>
    </source>
</evidence>
<organism evidence="5 6">
    <name type="scientific">Sporomusa silvacetica DSM 10669</name>
    <dbReference type="NCBI Taxonomy" id="1123289"/>
    <lineage>
        <taxon>Bacteria</taxon>
        <taxon>Bacillati</taxon>
        <taxon>Bacillota</taxon>
        <taxon>Negativicutes</taxon>
        <taxon>Selenomonadales</taxon>
        <taxon>Sporomusaceae</taxon>
        <taxon>Sporomusa</taxon>
    </lineage>
</organism>
<evidence type="ECO:0000256" key="3">
    <source>
        <dbReference type="ARBA" id="ARBA00023163"/>
    </source>
</evidence>
<dbReference type="Gene3D" id="1.20.120.530">
    <property type="entry name" value="GntR ligand-binding domain-like"/>
    <property type="match status" value="1"/>
</dbReference>
<dbReference type="InterPro" id="IPR000524">
    <property type="entry name" value="Tscrpt_reg_HTH_GntR"/>
</dbReference>
<dbReference type="PANTHER" id="PTHR43537:SF39">
    <property type="entry name" value="HTH-TYPE TRANSCRIPTIONAL REGULATOR MCBR"/>
    <property type="match status" value="1"/>
</dbReference>
<dbReference type="SMART" id="SM00345">
    <property type="entry name" value="HTH_GNTR"/>
    <property type="match status" value="1"/>
</dbReference>
<evidence type="ECO:0000313" key="5">
    <source>
        <dbReference type="EMBL" id="XFO68994.1"/>
    </source>
</evidence>
<proteinExistence type="predicted"/>
<dbReference type="InterPro" id="IPR011711">
    <property type="entry name" value="GntR_C"/>
</dbReference>
<evidence type="ECO:0000256" key="2">
    <source>
        <dbReference type="ARBA" id="ARBA00023125"/>
    </source>
</evidence>
<dbReference type="PANTHER" id="PTHR43537">
    <property type="entry name" value="TRANSCRIPTIONAL REGULATOR, GNTR FAMILY"/>
    <property type="match status" value="1"/>
</dbReference>
<accession>A0ABZ3ITF4</accession>
<dbReference type="Gene3D" id="1.10.10.10">
    <property type="entry name" value="Winged helix-like DNA-binding domain superfamily/Winged helix DNA-binding domain"/>
    <property type="match status" value="1"/>
</dbReference>
<dbReference type="Proteomes" id="UP000216752">
    <property type="component" value="Chromosome"/>
</dbReference>
<dbReference type="PROSITE" id="PS50949">
    <property type="entry name" value="HTH_GNTR"/>
    <property type="match status" value="1"/>
</dbReference>
<evidence type="ECO:0000313" key="6">
    <source>
        <dbReference type="Proteomes" id="UP000216752"/>
    </source>
</evidence>
<feature type="domain" description="HTH gntR-type" evidence="4">
    <location>
        <begin position="10"/>
        <end position="76"/>
    </location>
</feature>
<keyword evidence="3" id="KW-0804">Transcription</keyword>
<keyword evidence="1" id="KW-0805">Transcription regulation</keyword>
<keyword evidence="6" id="KW-1185">Reference proteome</keyword>
<reference evidence="5" key="1">
    <citation type="submission" date="2024-05" db="EMBL/GenBank/DDBJ databases">
        <title>Isolation and characterization of Sporomusa carbonis sp. nov., a carboxydotrophic hydrogenogen in the genus of Sporomusa isolated from a charcoal burning pile.</title>
        <authorList>
            <person name="Boeer T."/>
            <person name="Rosenbaum F."/>
            <person name="Eysell L."/>
            <person name="Mueller V."/>
            <person name="Daniel R."/>
            <person name="Poehlein A."/>
        </authorList>
    </citation>
    <scope>NUCLEOTIDE SEQUENCE [LARGE SCALE GENOMIC DNA]</scope>
    <source>
        <strain evidence="5">DSM 10669</strain>
    </source>
</reference>
<dbReference type="SMART" id="SM00895">
    <property type="entry name" value="FCD"/>
    <property type="match status" value="1"/>
</dbReference>
<sequence length="219" mass="25416">MGFVNKLEFRTKQELVYKEIRTAIVNANFAPGERLVITYLAKDLAVSESPIREALKRLVSENFVVEQGIGLYVASVSKEQFIEMLDVRLQLELIAIRRSAKYITAEGIQGLRQDINKMEEALRKKSLMEYYALHKKFHDDCFSFCNVPYLIRALTDAADHNARGINVFKLRIWREKPDINQHKKILNALELHNENEAVQGLELNRKKTFNFYVEQLIGN</sequence>
<dbReference type="InterPro" id="IPR036390">
    <property type="entry name" value="WH_DNA-bd_sf"/>
</dbReference>
<dbReference type="SUPFAM" id="SSF48008">
    <property type="entry name" value="GntR ligand-binding domain-like"/>
    <property type="match status" value="1"/>
</dbReference>
<dbReference type="SUPFAM" id="SSF46785">
    <property type="entry name" value="Winged helix' DNA-binding domain"/>
    <property type="match status" value="1"/>
</dbReference>
<evidence type="ECO:0000259" key="4">
    <source>
        <dbReference type="PROSITE" id="PS50949"/>
    </source>
</evidence>
<dbReference type="Pfam" id="PF00392">
    <property type="entry name" value="GntR"/>
    <property type="match status" value="1"/>
</dbReference>
<dbReference type="Pfam" id="PF07729">
    <property type="entry name" value="FCD"/>
    <property type="match status" value="1"/>
</dbReference>
<dbReference type="InterPro" id="IPR008920">
    <property type="entry name" value="TF_FadR/GntR_C"/>
</dbReference>